<dbReference type="Proteomes" id="UP001153331">
    <property type="component" value="Unassembled WGS sequence"/>
</dbReference>
<dbReference type="EMBL" id="JAPHNI010000843">
    <property type="protein sequence ID" value="KAJ8107884.1"/>
    <property type="molecule type" value="Genomic_DNA"/>
</dbReference>
<evidence type="ECO:0000313" key="1">
    <source>
        <dbReference type="EMBL" id="KAJ8107884.1"/>
    </source>
</evidence>
<protein>
    <submittedName>
        <fullName evidence="1">Uncharacterized protein</fullName>
    </submittedName>
</protein>
<name>A0ACC2HXQ8_9PLEO</name>
<accession>A0ACC2HXQ8</accession>
<sequence>MDHGKDQLKGSLPKYWLGAKDILCHSLPPLFIGKAREQTVSKPGSIKIYFRGELCKWTSFEEEVLRFWRHKSMVRGLELCAHLPVGPDPNIKECNPNAMGTECTESIQCGSEITVSGRFYSNALGPVIHCIRTLSANGGDGPQDATFGDAWIRDMRVLGQLPDIIGKVQIGESLETRLVGEVKFPGTVDIAKMVKSAIDGKSTEEFRAVLGQVVNYMLGHNLKFAFLTNYKVTTCLQFSHFSTGDGIVKPRVAFSDTINFDNTMDKGQISVRLALFYLIFQVSSDKEEIWRIPEETVTMTREAGWLSKDPAPPEPLNTPMRNTYEGSGTHFSDSPGELSPLVVTQAQTDPFSRHESDIDRRYRQGTGARSRYMSFSTYEPLSTSTTPTTSPAERHSESYYELSVDGESPSARNPQRSMHPISDTVKEDPSSELETVTESIENLGVTDQNSRSAHDPSS</sequence>
<evidence type="ECO:0000313" key="2">
    <source>
        <dbReference type="Proteomes" id="UP001153331"/>
    </source>
</evidence>
<organism evidence="1 2">
    <name type="scientific">Boeremia exigua</name>
    <dbReference type="NCBI Taxonomy" id="749465"/>
    <lineage>
        <taxon>Eukaryota</taxon>
        <taxon>Fungi</taxon>
        <taxon>Dikarya</taxon>
        <taxon>Ascomycota</taxon>
        <taxon>Pezizomycotina</taxon>
        <taxon>Dothideomycetes</taxon>
        <taxon>Pleosporomycetidae</taxon>
        <taxon>Pleosporales</taxon>
        <taxon>Pleosporineae</taxon>
        <taxon>Didymellaceae</taxon>
        <taxon>Boeremia</taxon>
    </lineage>
</organism>
<keyword evidence="2" id="KW-1185">Reference proteome</keyword>
<reference evidence="1" key="1">
    <citation type="submission" date="2022-11" db="EMBL/GenBank/DDBJ databases">
        <title>Genome Sequence of Boeremia exigua.</title>
        <authorList>
            <person name="Buettner E."/>
        </authorList>
    </citation>
    <scope>NUCLEOTIDE SEQUENCE</scope>
    <source>
        <strain evidence="1">CU02</strain>
    </source>
</reference>
<proteinExistence type="predicted"/>
<gene>
    <name evidence="1" type="ORF">OPT61_g8560</name>
</gene>
<comment type="caution">
    <text evidence="1">The sequence shown here is derived from an EMBL/GenBank/DDBJ whole genome shotgun (WGS) entry which is preliminary data.</text>
</comment>